<evidence type="ECO:0000313" key="1">
    <source>
        <dbReference type="EMBL" id="PYE78660.1"/>
    </source>
</evidence>
<gene>
    <name evidence="1" type="ORF">DFQ15_10518</name>
</gene>
<organism evidence="1 2">
    <name type="scientific">Xylophilus ampelinus</name>
    <dbReference type="NCBI Taxonomy" id="54067"/>
    <lineage>
        <taxon>Bacteria</taxon>
        <taxon>Pseudomonadati</taxon>
        <taxon>Pseudomonadota</taxon>
        <taxon>Betaproteobacteria</taxon>
        <taxon>Burkholderiales</taxon>
        <taxon>Xylophilus</taxon>
    </lineage>
</organism>
<name>A0A318SNW3_9BURK</name>
<evidence type="ECO:0000313" key="2">
    <source>
        <dbReference type="Proteomes" id="UP000247540"/>
    </source>
</evidence>
<dbReference type="OrthoDB" id="9177834at2"/>
<dbReference type="Proteomes" id="UP000247540">
    <property type="component" value="Unassembled WGS sequence"/>
</dbReference>
<sequence length="411" mass="45588">MSVPSPAAGLSIHDGRPFFEKALAYGLQYGVIDADKIAAIRTEAPKGMVQIARYFGSEFLRPDLERARARIVNLVSLHLEDASEGDLRGAAELLRDHSFMSRSKAGSDMLRRLIAMPESGHFGMRRFSDAETPLLSAWSLRSHADYRAELARRTATAHLTDAALWLGRPFKLDADALEEAGADAEAVVRTALLYRALAPGATDWPDAVRIDKRIVALRKRGTTLQIALPPGLPAELNRTVEAIRKSVAADLPRLLETTQSVRLMLRSGAVWRERYFLVEDPLGEIDHYYQSLGQDAPPQPGSKTWARATQGHEDEHSLLTLLLCLAAGLPKKTLLAEKQAASLVRRIRKHGMEPALATAFVDAHAPEAHRDDYRALWTSFLQESEKTLRSDLDYRLHDALALLRRECNIAA</sequence>
<accession>A0A318SNW3</accession>
<keyword evidence="2" id="KW-1185">Reference proteome</keyword>
<reference evidence="1 2" key="1">
    <citation type="submission" date="2018-06" db="EMBL/GenBank/DDBJ databases">
        <title>Genomic Encyclopedia of Type Strains, Phase III (KMG-III): the genomes of soil and plant-associated and newly described type strains.</title>
        <authorList>
            <person name="Whitman W."/>
        </authorList>
    </citation>
    <scope>NUCLEOTIDE SEQUENCE [LARGE SCALE GENOMIC DNA]</scope>
    <source>
        <strain evidence="1 2">CECT 7646</strain>
    </source>
</reference>
<protein>
    <submittedName>
        <fullName evidence="1">Uncharacterized protein</fullName>
    </submittedName>
</protein>
<dbReference type="EMBL" id="QJTC01000005">
    <property type="protein sequence ID" value="PYE78660.1"/>
    <property type="molecule type" value="Genomic_DNA"/>
</dbReference>
<dbReference type="AlphaFoldDB" id="A0A318SNW3"/>
<proteinExistence type="predicted"/>
<dbReference type="RefSeq" id="WP_110464949.1">
    <property type="nucleotide sequence ID" value="NZ_JAMOFZ010000005.1"/>
</dbReference>
<comment type="caution">
    <text evidence="1">The sequence shown here is derived from an EMBL/GenBank/DDBJ whole genome shotgun (WGS) entry which is preliminary data.</text>
</comment>